<accession>U1N2M5</accession>
<reference evidence="2 3" key="1">
    <citation type="journal article" date="2013" name="PLoS ONE">
        <title>Assembly-driven community genomics of a hypersaline microbial ecosystem.</title>
        <authorList>
            <person name="Podell S."/>
            <person name="Ugalde J.A."/>
            <person name="Narasingarao P."/>
            <person name="Banfield J.F."/>
            <person name="Heidelberg K.B."/>
            <person name="Allen E.E."/>
        </authorList>
    </citation>
    <scope>NUCLEOTIDE SEQUENCE [LARGE SCALE GENOMIC DNA]</scope>
    <source>
        <strain evidence="3">J07HQW2</strain>
    </source>
</reference>
<evidence type="ECO:0000313" key="2">
    <source>
        <dbReference type="EMBL" id="ERG97134.1"/>
    </source>
</evidence>
<dbReference type="Proteomes" id="UP000030710">
    <property type="component" value="Unassembled WGS sequence"/>
</dbReference>
<dbReference type="HOGENOM" id="CLU_527484_0_0_2"/>
<evidence type="ECO:0000313" key="3">
    <source>
        <dbReference type="Proteomes" id="UP000030710"/>
    </source>
</evidence>
<proteinExistence type="predicted"/>
<feature type="transmembrane region" description="Helical" evidence="1">
    <location>
        <begin position="460"/>
        <end position="483"/>
    </location>
</feature>
<feature type="transmembrane region" description="Helical" evidence="1">
    <location>
        <begin position="35"/>
        <end position="53"/>
    </location>
</feature>
<feature type="transmembrane region" description="Helical" evidence="1">
    <location>
        <begin position="240"/>
        <end position="268"/>
    </location>
</feature>
<keyword evidence="1" id="KW-1133">Transmembrane helix</keyword>
<sequence length="516" mass="54015">MTGGESGATRVASTITAMSVFIAVVLFIYQINAPISVMLSITAGSTLAIITIIQERNSTLSTGVTTVLLPLSAALGITSIGVAAIESGTLEALLFGGTEQSVEQLTGSLIMYIGVTLGVGIATYGVIMTRRGGPSQDVLIDIWKQTAVIELFLGAIATAVLIFQLNILTETSLPALPLGIIVELLINPSSLSVGLFITGIEATISAVIITETTQAMPITEVASRRRRKRLQTIIDRVQTILWQLAFVIIGLTLLSILAVQIGWLAILIRRIPYLALFVEFFMSAGLRIFFVSTICVCSGIITLNYLIQRLSGNVIDTAQWIAPVSIGISVIIFLAFMTSTGIQSAISTLPLVIQPQIAELVQLISPVGVVVIYIEIALSALAVVLVMSIISAVIGYLPSNATGGAIAGTGLIGSTLSIGIFDQAPAIVFSGVALAIIAWDSNRHGVTAQSELGTDSGTRVTILHSINTTTIAVLGIGIAWGLQSTVMRLSASRDGALTGLVVLVPAVLILLTILRG</sequence>
<gene>
    <name evidence="2" type="ORF">J07HQW2_03620</name>
</gene>
<dbReference type="eggNOG" id="arCOG09115">
    <property type="taxonomic scope" value="Archaea"/>
</dbReference>
<protein>
    <submittedName>
        <fullName evidence="2">Uncharacterized protein</fullName>
    </submittedName>
</protein>
<keyword evidence="1" id="KW-0812">Transmembrane</keyword>
<feature type="transmembrane region" description="Helical" evidence="1">
    <location>
        <begin position="418"/>
        <end position="439"/>
    </location>
</feature>
<feature type="transmembrane region" description="Helical" evidence="1">
    <location>
        <begin position="105"/>
        <end position="127"/>
    </location>
</feature>
<dbReference type="RefSeq" id="WP_021056596.1">
    <property type="nucleotide sequence ID" value="NZ_KE356561.1"/>
</dbReference>
<feature type="transmembrane region" description="Helical" evidence="1">
    <location>
        <begin position="357"/>
        <end position="374"/>
    </location>
</feature>
<feature type="transmembrane region" description="Helical" evidence="1">
    <location>
        <begin position="381"/>
        <end position="398"/>
    </location>
</feature>
<feature type="transmembrane region" description="Helical" evidence="1">
    <location>
        <begin position="319"/>
        <end position="337"/>
    </location>
</feature>
<dbReference type="EMBL" id="KE356561">
    <property type="protein sequence ID" value="ERG97134.1"/>
    <property type="molecule type" value="Genomic_DNA"/>
</dbReference>
<feature type="transmembrane region" description="Helical" evidence="1">
    <location>
        <begin position="495"/>
        <end position="514"/>
    </location>
</feature>
<feature type="transmembrane region" description="Helical" evidence="1">
    <location>
        <begin position="12"/>
        <end position="29"/>
    </location>
</feature>
<feature type="transmembrane region" description="Helical" evidence="1">
    <location>
        <begin position="288"/>
        <end position="307"/>
    </location>
</feature>
<dbReference type="AlphaFoldDB" id="U1N2M5"/>
<evidence type="ECO:0000256" key="1">
    <source>
        <dbReference type="SAM" id="Phobius"/>
    </source>
</evidence>
<name>U1N2M5_9EURY</name>
<dbReference type="STRING" id="1238425.J07HQW2_03620"/>
<feature type="transmembrane region" description="Helical" evidence="1">
    <location>
        <begin position="148"/>
        <end position="168"/>
    </location>
</feature>
<feature type="transmembrane region" description="Helical" evidence="1">
    <location>
        <begin position="65"/>
        <end position="85"/>
    </location>
</feature>
<keyword evidence="1" id="KW-0472">Membrane</keyword>
<organism evidence="2 3">
    <name type="scientific">Haloquadratum walsbyi J07HQW2</name>
    <dbReference type="NCBI Taxonomy" id="1238425"/>
    <lineage>
        <taxon>Archaea</taxon>
        <taxon>Methanobacteriati</taxon>
        <taxon>Methanobacteriota</taxon>
        <taxon>Stenosarchaea group</taxon>
        <taxon>Halobacteria</taxon>
        <taxon>Halobacteriales</taxon>
        <taxon>Haloferacaceae</taxon>
        <taxon>Haloquadratum</taxon>
    </lineage>
</organism>